<protein>
    <recommendedName>
        <fullName evidence="1">YdhG-like domain-containing protein</fullName>
    </recommendedName>
</protein>
<dbReference type="KEGG" id="run:DR864_17055"/>
<evidence type="ECO:0000259" key="1">
    <source>
        <dbReference type="Pfam" id="PF08818"/>
    </source>
</evidence>
<organism evidence="2 3">
    <name type="scientific">Runella rosea</name>
    <dbReference type="NCBI Taxonomy" id="2259595"/>
    <lineage>
        <taxon>Bacteria</taxon>
        <taxon>Pseudomonadati</taxon>
        <taxon>Bacteroidota</taxon>
        <taxon>Cytophagia</taxon>
        <taxon>Cytophagales</taxon>
        <taxon>Spirosomataceae</taxon>
        <taxon>Runella</taxon>
    </lineage>
</organism>
<proteinExistence type="predicted"/>
<sequence>MLTEFNPKPSPNHMTKYSDIDDFFANQTPEIRQVLQYIRQLLLVAHPKMREKFMYSNTIFFICLDYVCYFGKIHKTKGVEIGFVKGFLLSNEQGLLEDKGRKLIRGVTVRNLQEFKAIEDAFLEIVQEAILINETQPEKTFAKIIFGTRKKK</sequence>
<accession>A0A344TL14</accession>
<dbReference type="AlphaFoldDB" id="A0A344TL14"/>
<dbReference type="EMBL" id="CP030850">
    <property type="protein sequence ID" value="AXE19335.1"/>
    <property type="molecule type" value="Genomic_DNA"/>
</dbReference>
<evidence type="ECO:0000313" key="3">
    <source>
        <dbReference type="Proteomes" id="UP000251993"/>
    </source>
</evidence>
<feature type="domain" description="YdhG-like" evidence="1">
    <location>
        <begin position="32"/>
        <end position="130"/>
    </location>
</feature>
<dbReference type="Proteomes" id="UP000251993">
    <property type="component" value="Chromosome"/>
</dbReference>
<dbReference type="InterPro" id="IPR014922">
    <property type="entry name" value="YdhG-like"/>
</dbReference>
<reference evidence="2 3" key="1">
    <citation type="submission" date="2018-07" db="EMBL/GenBank/DDBJ databases">
        <title>Genome sequencing of Runella.</title>
        <authorList>
            <person name="Baek M.-G."/>
            <person name="Yi H."/>
        </authorList>
    </citation>
    <scope>NUCLEOTIDE SEQUENCE [LARGE SCALE GENOMIC DNA]</scope>
    <source>
        <strain evidence="2 3">HYN0085</strain>
    </source>
</reference>
<keyword evidence="3" id="KW-1185">Reference proteome</keyword>
<name>A0A344TL14_9BACT</name>
<dbReference type="OrthoDB" id="960308at2"/>
<gene>
    <name evidence="2" type="ORF">DR864_17055</name>
</gene>
<evidence type="ECO:0000313" key="2">
    <source>
        <dbReference type="EMBL" id="AXE19335.1"/>
    </source>
</evidence>
<dbReference type="SUPFAM" id="SSF159888">
    <property type="entry name" value="YdhG-like"/>
    <property type="match status" value="1"/>
</dbReference>
<dbReference type="Pfam" id="PF08818">
    <property type="entry name" value="DUF1801"/>
    <property type="match status" value="1"/>
</dbReference>